<keyword evidence="5 7" id="KW-1133">Transmembrane helix</keyword>
<dbReference type="PROSITE" id="PS50850">
    <property type="entry name" value="MFS"/>
    <property type="match status" value="1"/>
</dbReference>
<evidence type="ECO:0000256" key="2">
    <source>
        <dbReference type="ARBA" id="ARBA00022448"/>
    </source>
</evidence>
<sequence>MNRGRWWVLGALAVALLTFGLDATILNVALPTLATDLHATTGQLQWFANAYTLVLAAGLVPAGLLGDRFGPKPLLIGGLALFGVASVACAYADDATTLIAARAVLGVGAAFMVPLSNSVLTKLFPAGERARAIAVLTMAMALGIPLGPVLGGWMLDTFWWGSVFLINAPFVVIGIAALAWLLPTIPGRRDQRIDFLGILLSSAGLVGLTYGLIEAGDKGWGSAQVLVPALGGVALLAALVLWLRRSARPLFDLALFRSRGFAWGSVMATLGSFAMMGAMFVLVQYFQAVNGSDSLHTGLKLLPIVGGLLVGAQVADRLRPALGAKILVAIGFLLMAVSLVVATWTSVDTGYGFVAVWVTGIGVGIGFALPPSMDLAMGSLDKDRTGVGSGLLQALRQVGGTFGVAILGTVLISGYRAGLNVPGPATDSAAAGVQIAHATGQPWLLDAVRNAFMSGMVDMLWVCVGFAVLGGVLTLMFLPRRPADVEQSESEHDYVVAG</sequence>
<dbReference type="Gene3D" id="1.20.1720.10">
    <property type="entry name" value="Multidrug resistance protein D"/>
    <property type="match status" value="1"/>
</dbReference>
<dbReference type="InterPro" id="IPR011701">
    <property type="entry name" value="MFS"/>
</dbReference>
<dbReference type="PRINTS" id="PR01036">
    <property type="entry name" value="TCRTETB"/>
</dbReference>
<keyword evidence="3" id="KW-1003">Cell membrane</keyword>
<dbReference type="RefSeq" id="WP_132112200.1">
    <property type="nucleotide sequence ID" value="NZ_SLWS01000001.1"/>
</dbReference>
<dbReference type="Pfam" id="PF07690">
    <property type="entry name" value="MFS_1"/>
    <property type="match status" value="1"/>
</dbReference>
<keyword evidence="2" id="KW-0813">Transport</keyword>
<dbReference type="Proteomes" id="UP000295680">
    <property type="component" value="Unassembled WGS sequence"/>
</dbReference>
<evidence type="ECO:0000256" key="6">
    <source>
        <dbReference type="ARBA" id="ARBA00023136"/>
    </source>
</evidence>
<comment type="caution">
    <text evidence="9">The sequence shown here is derived from an EMBL/GenBank/DDBJ whole genome shotgun (WGS) entry which is preliminary data.</text>
</comment>
<evidence type="ECO:0000256" key="3">
    <source>
        <dbReference type="ARBA" id="ARBA00022475"/>
    </source>
</evidence>
<name>A0A4R2K750_9PSEU</name>
<dbReference type="SUPFAM" id="SSF103473">
    <property type="entry name" value="MFS general substrate transporter"/>
    <property type="match status" value="1"/>
</dbReference>
<evidence type="ECO:0000313" key="10">
    <source>
        <dbReference type="Proteomes" id="UP000295680"/>
    </source>
</evidence>
<protein>
    <submittedName>
        <fullName evidence="9">EmrB/QacA subfamily drug resistance transporter</fullName>
    </submittedName>
</protein>
<evidence type="ECO:0000259" key="8">
    <source>
        <dbReference type="PROSITE" id="PS50850"/>
    </source>
</evidence>
<dbReference type="AlphaFoldDB" id="A0A4R2K750"/>
<dbReference type="InterPro" id="IPR020846">
    <property type="entry name" value="MFS_dom"/>
</dbReference>
<dbReference type="CDD" id="cd17321">
    <property type="entry name" value="MFS_MMR_MDR_like"/>
    <property type="match status" value="1"/>
</dbReference>
<feature type="transmembrane region" description="Helical" evidence="7">
    <location>
        <begin position="322"/>
        <end position="344"/>
    </location>
</feature>
<feature type="transmembrane region" description="Helical" evidence="7">
    <location>
        <begin position="159"/>
        <end position="181"/>
    </location>
</feature>
<gene>
    <name evidence="9" type="ORF">EV192_1011450</name>
</gene>
<keyword evidence="10" id="KW-1185">Reference proteome</keyword>
<comment type="subcellular location">
    <subcellularLocation>
        <location evidence="1">Cell membrane</location>
        <topology evidence="1">Multi-pass membrane protein</topology>
    </subcellularLocation>
</comment>
<organism evidence="9 10">
    <name type="scientific">Actinocrispum wychmicini</name>
    <dbReference type="NCBI Taxonomy" id="1213861"/>
    <lineage>
        <taxon>Bacteria</taxon>
        <taxon>Bacillati</taxon>
        <taxon>Actinomycetota</taxon>
        <taxon>Actinomycetes</taxon>
        <taxon>Pseudonocardiales</taxon>
        <taxon>Pseudonocardiaceae</taxon>
        <taxon>Actinocrispum</taxon>
    </lineage>
</organism>
<dbReference type="PANTHER" id="PTHR42718:SF42">
    <property type="entry name" value="EXPORT PROTEIN"/>
    <property type="match status" value="1"/>
</dbReference>
<feature type="transmembrane region" description="Helical" evidence="7">
    <location>
        <begin position="459"/>
        <end position="478"/>
    </location>
</feature>
<feature type="transmembrane region" description="Helical" evidence="7">
    <location>
        <begin position="132"/>
        <end position="153"/>
    </location>
</feature>
<feature type="transmembrane region" description="Helical" evidence="7">
    <location>
        <begin position="390"/>
        <end position="412"/>
    </location>
</feature>
<dbReference type="InterPro" id="IPR004638">
    <property type="entry name" value="EmrB-like"/>
</dbReference>
<dbReference type="EMBL" id="SLWS01000001">
    <property type="protein sequence ID" value="TCO65658.1"/>
    <property type="molecule type" value="Genomic_DNA"/>
</dbReference>
<evidence type="ECO:0000313" key="9">
    <source>
        <dbReference type="EMBL" id="TCO65658.1"/>
    </source>
</evidence>
<dbReference type="PANTHER" id="PTHR42718">
    <property type="entry name" value="MAJOR FACILITATOR SUPERFAMILY MULTIDRUG TRANSPORTER MFSC"/>
    <property type="match status" value="1"/>
</dbReference>
<feature type="transmembrane region" description="Helical" evidence="7">
    <location>
        <begin position="350"/>
        <end position="369"/>
    </location>
</feature>
<evidence type="ECO:0000256" key="1">
    <source>
        <dbReference type="ARBA" id="ARBA00004651"/>
    </source>
</evidence>
<dbReference type="NCBIfam" id="TIGR00711">
    <property type="entry name" value="efflux_EmrB"/>
    <property type="match status" value="1"/>
</dbReference>
<reference evidence="9 10" key="1">
    <citation type="submission" date="2019-03" db="EMBL/GenBank/DDBJ databases">
        <title>Genomic Encyclopedia of Type Strains, Phase IV (KMG-IV): sequencing the most valuable type-strain genomes for metagenomic binning, comparative biology and taxonomic classification.</title>
        <authorList>
            <person name="Goeker M."/>
        </authorList>
    </citation>
    <scope>NUCLEOTIDE SEQUENCE [LARGE SCALE GENOMIC DNA]</scope>
    <source>
        <strain evidence="9 10">DSM 45934</strain>
    </source>
</reference>
<dbReference type="GO" id="GO:0022857">
    <property type="term" value="F:transmembrane transporter activity"/>
    <property type="evidence" value="ECO:0007669"/>
    <property type="project" value="InterPro"/>
</dbReference>
<accession>A0A4R2K750</accession>
<dbReference type="OrthoDB" id="9781469at2"/>
<evidence type="ECO:0000256" key="7">
    <source>
        <dbReference type="SAM" id="Phobius"/>
    </source>
</evidence>
<feature type="transmembrane region" description="Helical" evidence="7">
    <location>
        <begin position="193"/>
        <end position="213"/>
    </location>
</feature>
<feature type="transmembrane region" description="Helical" evidence="7">
    <location>
        <begin position="225"/>
        <end position="243"/>
    </location>
</feature>
<feature type="transmembrane region" description="Helical" evidence="7">
    <location>
        <begin position="47"/>
        <end position="66"/>
    </location>
</feature>
<dbReference type="InterPro" id="IPR036259">
    <property type="entry name" value="MFS_trans_sf"/>
</dbReference>
<feature type="transmembrane region" description="Helical" evidence="7">
    <location>
        <begin position="99"/>
        <end position="120"/>
    </location>
</feature>
<feature type="transmembrane region" description="Helical" evidence="7">
    <location>
        <begin position="73"/>
        <end position="93"/>
    </location>
</feature>
<evidence type="ECO:0000256" key="5">
    <source>
        <dbReference type="ARBA" id="ARBA00022989"/>
    </source>
</evidence>
<dbReference type="Gene3D" id="1.20.1250.20">
    <property type="entry name" value="MFS general substrate transporter like domains"/>
    <property type="match status" value="1"/>
</dbReference>
<dbReference type="GO" id="GO:0005886">
    <property type="term" value="C:plasma membrane"/>
    <property type="evidence" value="ECO:0007669"/>
    <property type="project" value="UniProtKB-SubCell"/>
</dbReference>
<keyword evidence="4 7" id="KW-0812">Transmembrane</keyword>
<feature type="transmembrane region" description="Helical" evidence="7">
    <location>
        <begin position="263"/>
        <end position="286"/>
    </location>
</feature>
<proteinExistence type="predicted"/>
<feature type="domain" description="Major facilitator superfamily (MFS) profile" evidence="8">
    <location>
        <begin position="8"/>
        <end position="482"/>
    </location>
</feature>
<evidence type="ECO:0000256" key="4">
    <source>
        <dbReference type="ARBA" id="ARBA00022692"/>
    </source>
</evidence>
<keyword evidence="6 7" id="KW-0472">Membrane</keyword>